<dbReference type="InterPro" id="IPR024936">
    <property type="entry name" value="Cyclophilin-type_PPIase"/>
</dbReference>
<dbReference type="EMBL" id="CP031310">
    <property type="protein sequence ID" value="QCC50388.1"/>
    <property type="molecule type" value="Genomic_DNA"/>
</dbReference>
<accession>A0A4D6HB55</accession>
<evidence type="ECO:0000256" key="2">
    <source>
        <dbReference type="ARBA" id="ARBA00023110"/>
    </source>
</evidence>
<keyword evidence="3 6" id="KW-0413">Isomerase</keyword>
<proteinExistence type="predicted"/>
<feature type="domain" description="PPIase cyclophilin-type" evidence="5">
    <location>
        <begin position="9"/>
        <end position="179"/>
    </location>
</feature>
<evidence type="ECO:0000256" key="3">
    <source>
        <dbReference type="ARBA" id="ARBA00023235"/>
    </source>
</evidence>
<dbReference type="AlphaFoldDB" id="A0A4D6HB55"/>
<dbReference type="PROSITE" id="PS50072">
    <property type="entry name" value="CSA_PPIASE_2"/>
    <property type="match status" value="1"/>
</dbReference>
<dbReference type="Gene3D" id="2.40.100.10">
    <property type="entry name" value="Cyclophilin-like"/>
    <property type="match status" value="1"/>
</dbReference>
<reference evidence="6 7" key="1">
    <citation type="journal article" date="2019" name="Nat. Commun.">
        <title>A new type of DNA phosphorothioation-based antiviral system in archaea.</title>
        <authorList>
            <person name="Xiong L."/>
            <person name="Liu S."/>
            <person name="Chen S."/>
            <person name="Xiao Y."/>
            <person name="Zhu B."/>
            <person name="Gao Y."/>
            <person name="Zhang Y."/>
            <person name="Chen B."/>
            <person name="Luo J."/>
            <person name="Deng Z."/>
            <person name="Chen X."/>
            <person name="Wang L."/>
            <person name="Chen S."/>
        </authorList>
    </citation>
    <scope>NUCLEOTIDE SEQUENCE [LARGE SCALE GENOMIC DNA]</scope>
    <source>
        <strain evidence="6 7">CBA1105</strain>
    </source>
</reference>
<name>A0A4D6HB55_9EURY</name>
<evidence type="ECO:0000256" key="1">
    <source>
        <dbReference type="ARBA" id="ARBA00013194"/>
    </source>
</evidence>
<evidence type="ECO:0000313" key="6">
    <source>
        <dbReference type="EMBL" id="QCC50388.1"/>
    </source>
</evidence>
<dbReference type="EC" id="5.2.1.8" evidence="1"/>
<dbReference type="KEGG" id="hsn:DV733_03675"/>
<dbReference type="CDD" id="cd00317">
    <property type="entry name" value="cyclophilin"/>
    <property type="match status" value="1"/>
</dbReference>
<dbReference type="InterPro" id="IPR029000">
    <property type="entry name" value="Cyclophilin-like_dom_sf"/>
</dbReference>
<gene>
    <name evidence="6" type="ORF">DV733_03675</name>
</gene>
<evidence type="ECO:0000256" key="4">
    <source>
        <dbReference type="SAM" id="MobiDB-lite"/>
    </source>
</evidence>
<dbReference type="PANTHER" id="PTHR45625:SF4">
    <property type="entry name" value="PEPTIDYLPROLYL ISOMERASE DOMAIN AND WD REPEAT-CONTAINING PROTEIN 1"/>
    <property type="match status" value="1"/>
</dbReference>
<protein>
    <recommendedName>
        <fullName evidence="1">peptidylprolyl isomerase</fullName>
        <ecNumber evidence="1">5.2.1.8</ecNumber>
    </recommendedName>
</protein>
<feature type="compositionally biased region" description="Acidic residues" evidence="4">
    <location>
        <begin position="41"/>
        <end position="57"/>
    </location>
</feature>
<feature type="region of interest" description="Disordered" evidence="4">
    <location>
        <begin position="159"/>
        <end position="181"/>
    </location>
</feature>
<dbReference type="Pfam" id="PF00160">
    <property type="entry name" value="Pro_isomerase"/>
    <property type="match status" value="1"/>
</dbReference>
<dbReference type="InterPro" id="IPR002130">
    <property type="entry name" value="Cyclophilin-type_PPIase_dom"/>
</dbReference>
<dbReference type="PRINTS" id="PR00153">
    <property type="entry name" value="CSAPPISMRASE"/>
</dbReference>
<dbReference type="GO" id="GO:0003755">
    <property type="term" value="F:peptidyl-prolyl cis-trans isomerase activity"/>
    <property type="evidence" value="ECO:0007669"/>
    <property type="project" value="UniProtKB-KW"/>
</dbReference>
<dbReference type="SUPFAM" id="SSF50891">
    <property type="entry name" value="Cyclophilin-like"/>
    <property type="match status" value="1"/>
</dbReference>
<dbReference type="STRING" id="1457250.GCA_000755225_03033"/>
<evidence type="ECO:0000259" key="5">
    <source>
        <dbReference type="PROSITE" id="PS50072"/>
    </source>
</evidence>
<dbReference type="Proteomes" id="UP000296706">
    <property type="component" value="Chromosome"/>
</dbReference>
<dbReference type="InterPro" id="IPR044666">
    <property type="entry name" value="Cyclophilin_A-like"/>
</dbReference>
<sequence>MSDLTATLHTSEGPIEVRLFDERAPRTVENFVNLAEHDPAADDEPGVETTTWEDPESGEIRGDSLYAGVEFHRVIEDFMVQVGDPLGNGKGGPGYTFDDEFHEDLRHDGPGVLSMANRGPNTNGSQFFITLAAQPHLDDKHPVFGEVIDGMDVVEKIGSTSTDMHDHPTSPITIDSVEINR</sequence>
<keyword evidence="7" id="KW-1185">Reference proteome</keyword>
<keyword evidence="2" id="KW-0697">Rotamase</keyword>
<dbReference type="PANTHER" id="PTHR45625">
    <property type="entry name" value="PEPTIDYL-PROLYL CIS-TRANS ISOMERASE-RELATED"/>
    <property type="match status" value="1"/>
</dbReference>
<organism evidence="6 7">
    <name type="scientific">Halapricum salinum</name>
    <dbReference type="NCBI Taxonomy" id="1457250"/>
    <lineage>
        <taxon>Archaea</taxon>
        <taxon>Methanobacteriati</taxon>
        <taxon>Methanobacteriota</taxon>
        <taxon>Stenosarchaea group</taxon>
        <taxon>Halobacteria</taxon>
        <taxon>Halobacteriales</taxon>
        <taxon>Haloarculaceae</taxon>
        <taxon>Halapricum</taxon>
    </lineage>
</organism>
<dbReference type="RefSeq" id="WP_049993835.1">
    <property type="nucleotide sequence ID" value="NZ_CP031310.1"/>
</dbReference>
<feature type="region of interest" description="Disordered" evidence="4">
    <location>
        <begin position="37"/>
        <end position="60"/>
    </location>
</feature>
<evidence type="ECO:0000313" key="7">
    <source>
        <dbReference type="Proteomes" id="UP000296706"/>
    </source>
</evidence>
<dbReference type="GeneID" id="39846934"/>
<dbReference type="PIRSF" id="PIRSF001467">
    <property type="entry name" value="Peptidylpro_ismrse"/>
    <property type="match status" value="1"/>
</dbReference>
<dbReference type="OrthoDB" id="12184at2157"/>